<keyword evidence="6" id="KW-0732">Signal</keyword>
<proteinExistence type="inferred from homology"/>
<keyword evidence="8" id="KW-1185">Reference proteome</keyword>
<evidence type="ECO:0000313" key="8">
    <source>
        <dbReference type="Proteomes" id="UP000789595"/>
    </source>
</evidence>
<evidence type="ECO:0000256" key="5">
    <source>
        <dbReference type="SAM" id="MobiDB-lite"/>
    </source>
</evidence>
<dbReference type="PANTHER" id="PTHR47781:SF1">
    <property type="entry name" value="LARGE RIBOSOMAL SUBUNIT PROTEIN BL36B"/>
    <property type="match status" value="1"/>
</dbReference>
<protein>
    <recommendedName>
        <fullName evidence="4">Ribosomal protein</fullName>
    </recommendedName>
</protein>
<dbReference type="InterPro" id="IPR035977">
    <property type="entry name" value="Ribosomal_bL36_sp"/>
</dbReference>
<evidence type="ECO:0000313" key="7">
    <source>
        <dbReference type="EMBL" id="CAH0378349.1"/>
    </source>
</evidence>
<organism evidence="7 8">
    <name type="scientific">Pelagomonas calceolata</name>
    <dbReference type="NCBI Taxonomy" id="35677"/>
    <lineage>
        <taxon>Eukaryota</taxon>
        <taxon>Sar</taxon>
        <taxon>Stramenopiles</taxon>
        <taxon>Ochrophyta</taxon>
        <taxon>Pelagophyceae</taxon>
        <taxon>Pelagomonadales</taxon>
        <taxon>Pelagomonadaceae</taxon>
        <taxon>Pelagomonas</taxon>
    </lineage>
</organism>
<evidence type="ECO:0000256" key="1">
    <source>
        <dbReference type="ARBA" id="ARBA00007645"/>
    </source>
</evidence>
<dbReference type="PANTHER" id="PTHR47781">
    <property type="entry name" value="50S RIBOSOMAL PROTEIN L36 2"/>
    <property type="match status" value="1"/>
</dbReference>
<comment type="caution">
    <text evidence="7">The sequence shown here is derived from an EMBL/GenBank/DDBJ whole genome shotgun (WGS) entry which is preliminary data.</text>
</comment>
<evidence type="ECO:0000256" key="6">
    <source>
        <dbReference type="SAM" id="SignalP"/>
    </source>
</evidence>
<dbReference type="GO" id="GO:0003735">
    <property type="term" value="F:structural constituent of ribosome"/>
    <property type="evidence" value="ECO:0007669"/>
    <property type="project" value="InterPro"/>
</dbReference>
<feature type="region of interest" description="Disordered" evidence="5">
    <location>
        <begin position="74"/>
        <end position="94"/>
    </location>
</feature>
<comment type="similarity">
    <text evidence="1 4">Belongs to the bacterial ribosomal protein bL36 family.</text>
</comment>
<reference evidence="7" key="1">
    <citation type="submission" date="2021-11" db="EMBL/GenBank/DDBJ databases">
        <authorList>
            <consortium name="Genoscope - CEA"/>
            <person name="William W."/>
        </authorList>
    </citation>
    <scope>NUCLEOTIDE SEQUENCE</scope>
</reference>
<keyword evidence="3 4" id="KW-0687">Ribonucleoprotein</keyword>
<dbReference type="GO" id="GO:0005840">
    <property type="term" value="C:ribosome"/>
    <property type="evidence" value="ECO:0007669"/>
    <property type="project" value="UniProtKB-KW"/>
</dbReference>
<sequence>MRNHHRAIESSMKLFIISLILSAAAAFAPAAPKAAAPLTVREMHVVSSIGSWKKRSKTCQVIRRRGRYYVIDKKNPRNKARQGGAKMKPWKKGK</sequence>
<dbReference type="Proteomes" id="UP000789595">
    <property type="component" value="Unassembled WGS sequence"/>
</dbReference>
<dbReference type="OrthoDB" id="10265903at2759"/>
<accession>A0A8J2SYJ3</accession>
<dbReference type="HAMAP" id="MF_00251">
    <property type="entry name" value="Ribosomal_bL36"/>
    <property type="match status" value="1"/>
</dbReference>
<dbReference type="InterPro" id="IPR047621">
    <property type="entry name" value="Ribosomal_L36_bact"/>
</dbReference>
<dbReference type="SUPFAM" id="SSF57840">
    <property type="entry name" value="Ribosomal protein L36"/>
    <property type="match status" value="1"/>
</dbReference>
<dbReference type="AlphaFoldDB" id="A0A8J2SYJ3"/>
<dbReference type="EMBL" id="CAKKNE010000005">
    <property type="protein sequence ID" value="CAH0378349.1"/>
    <property type="molecule type" value="Genomic_DNA"/>
</dbReference>
<gene>
    <name evidence="7" type="ORF">PECAL_5P28600</name>
</gene>
<feature type="signal peptide" evidence="6">
    <location>
        <begin position="1"/>
        <end position="26"/>
    </location>
</feature>
<evidence type="ECO:0000256" key="4">
    <source>
        <dbReference type="RuleBase" id="RU000570"/>
    </source>
</evidence>
<dbReference type="Pfam" id="PF00444">
    <property type="entry name" value="Ribosomal_L36"/>
    <property type="match status" value="1"/>
</dbReference>
<keyword evidence="2 4" id="KW-0689">Ribosomal protein</keyword>
<feature type="chain" id="PRO_5035262394" description="Ribosomal protein" evidence="6">
    <location>
        <begin position="27"/>
        <end position="94"/>
    </location>
</feature>
<dbReference type="GO" id="GO:1990904">
    <property type="term" value="C:ribonucleoprotein complex"/>
    <property type="evidence" value="ECO:0007669"/>
    <property type="project" value="UniProtKB-KW"/>
</dbReference>
<evidence type="ECO:0000256" key="2">
    <source>
        <dbReference type="ARBA" id="ARBA00022980"/>
    </source>
</evidence>
<dbReference type="InterPro" id="IPR000473">
    <property type="entry name" value="Ribosomal_bL36"/>
</dbReference>
<dbReference type="GO" id="GO:0006412">
    <property type="term" value="P:translation"/>
    <property type="evidence" value="ECO:0007669"/>
    <property type="project" value="InterPro"/>
</dbReference>
<name>A0A8J2SYJ3_9STRA</name>
<evidence type="ECO:0000256" key="3">
    <source>
        <dbReference type="ARBA" id="ARBA00023274"/>
    </source>
</evidence>
<dbReference type="NCBIfam" id="TIGR01022">
    <property type="entry name" value="rpmJ_bact"/>
    <property type="match status" value="1"/>
</dbReference>